<comment type="caution">
    <text evidence="1">The sequence shown here is derived from an EMBL/GenBank/DDBJ whole genome shotgun (WGS) entry which is preliminary data.</text>
</comment>
<accession>A0ACB8DE05</accession>
<keyword evidence="2" id="KW-1185">Reference proteome</keyword>
<dbReference type="EMBL" id="CM023471">
    <property type="protein sequence ID" value="KAH7966351.1"/>
    <property type="molecule type" value="Genomic_DNA"/>
</dbReference>
<name>A0ACB8DE05_DERSI</name>
<evidence type="ECO:0000313" key="1">
    <source>
        <dbReference type="EMBL" id="KAH7966351.1"/>
    </source>
</evidence>
<gene>
    <name evidence="1" type="ORF">HPB49_015457</name>
</gene>
<sequence length="384" mass="42824">MAHTPATDGAPKIYPPEPASPRCASVSVVEGDEDERRSPYIVSLELELGVAGPLLEPRVLEHVVFEINSFALWLLRYLPRQQNLSFSPSHLYWLLVSVWFGSKGTTREQLEGVLSCAELPVPTDRVQGFFENLIRTLRVRGKHQHVQFISALYVTSVDHLQDASSEALRANFYVFYASAAYAEHSWGSRVEPARDGAAPCKARMVCFISFYRYCASNVLSARCLVVPSVGSKWHMLLLLPTDRRGVHAVEYRLDAEALQQALKSCDETLVELSMPNIELESSVSLRQVLKRAGLAALFDPEKADLSGLLKESGQPLTEFLHKFKLKVNKVGHEGEHHGITVINESGVHPGSPIELRANHPFVFVLYGPINNTTLFVGRVVELIW</sequence>
<reference evidence="1" key="1">
    <citation type="submission" date="2020-05" db="EMBL/GenBank/DDBJ databases">
        <title>Large-scale comparative analyses of tick genomes elucidate their genetic diversity and vector capacities.</title>
        <authorList>
            <person name="Jia N."/>
            <person name="Wang J."/>
            <person name="Shi W."/>
            <person name="Du L."/>
            <person name="Sun Y."/>
            <person name="Zhan W."/>
            <person name="Jiang J."/>
            <person name="Wang Q."/>
            <person name="Zhang B."/>
            <person name="Ji P."/>
            <person name="Sakyi L.B."/>
            <person name="Cui X."/>
            <person name="Yuan T."/>
            <person name="Jiang B."/>
            <person name="Yang W."/>
            <person name="Lam T.T.-Y."/>
            <person name="Chang Q."/>
            <person name="Ding S."/>
            <person name="Wang X."/>
            <person name="Zhu J."/>
            <person name="Ruan X."/>
            <person name="Zhao L."/>
            <person name="Wei J."/>
            <person name="Que T."/>
            <person name="Du C."/>
            <person name="Cheng J."/>
            <person name="Dai P."/>
            <person name="Han X."/>
            <person name="Huang E."/>
            <person name="Gao Y."/>
            <person name="Liu J."/>
            <person name="Shao H."/>
            <person name="Ye R."/>
            <person name="Li L."/>
            <person name="Wei W."/>
            <person name="Wang X."/>
            <person name="Wang C."/>
            <person name="Yang T."/>
            <person name="Huo Q."/>
            <person name="Li W."/>
            <person name="Guo W."/>
            <person name="Chen H."/>
            <person name="Zhou L."/>
            <person name="Ni X."/>
            <person name="Tian J."/>
            <person name="Zhou Y."/>
            <person name="Sheng Y."/>
            <person name="Liu T."/>
            <person name="Pan Y."/>
            <person name="Xia L."/>
            <person name="Li J."/>
            <person name="Zhao F."/>
            <person name="Cao W."/>
        </authorList>
    </citation>
    <scope>NUCLEOTIDE SEQUENCE</scope>
    <source>
        <strain evidence="1">Dsil-2018</strain>
    </source>
</reference>
<proteinExistence type="predicted"/>
<evidence type="ECO:0000313" key="2">
    <source>
        <dbReference type="Proteomes" id="UP000821865"/>
    </source>
</evidence>
<dbReference type="Proteomes" id="UP000821865">
    <property type="component" value="Chromosome 2"/>
</dbReference>
<organism evidence="1 2">
    <name type="scientific">Dermacentor silvarum</name>
    <name type="common">Tick</name>
    <dbReference type="NCBI Taxonomy" id="543639"/>
    <lineage>
        <taxon>Eukaryota</taxon>
        <taxon>Metazoa</taxon>
        <taxon>Ecdysozoa</taxon>
        <taxon>Arthropoda</taxon>
        <taxon>Chelicerata</taxon>
        <taxon>Arachnida</taxon>
        <taxon>Acari</taxon>
        <taxon>Parasitiformes</taxon>
        <taxon>Ixodida</taxon>
        <taxon>Ixodoidea</taxon>
        <taxon>Ixodidae</taxon>
        <taxon>Rhipicephalinae</taxon>
        <taxon>Dermacentor</taxon>
    </lineage>
</organism>
<protein>
    <submittedName>
        <fullName evidence="1">Uncharacterized protein</fullName>
    </submittedName>
</protein>